<keyword evidence="3" id="KW-1185">Reference proteome</keyword>
<proteinExistence type="predicted"/>
<evidence type="ECO:0000256" key="1">
    <source>
        <dbReference type="SAM" id="MobiDB-lite"/>
    </source>
</evidence>
<dbReference type="Proteomes" id="UP000642993">
    <property type="component" value="Unassembled WGS sequence"/>
</dbReference>
<dbReference type="AlphaFoldDB" id="A0A927PLM9"/>
<feature type="region of interest" description="Disordered" evidence="1">
    <location>
        <begin position="195"/>
        <end position="235"/>
    </location>
</feature>
<accession>A0A927PLM9</accession>
<gene>
    <name evidence="2" type="ORF">HT102_03475</name>
</gene>
<organism evidence="2 3">
    <name type="scientific">Lolliginicoccus lacisalsi</name>
    <dbReference type="NCBI Taxonomy" id="2742202"/>
    <lineage>
        <taxon>Bacteria</taxon>
        <taxon>Bacillati</taxon>
        <taxon>Actinomycetota</taxon>
        <taxon>Actinomycetes</taxon>
        <taxon>Mycobacteriales</taxon>
        <taxon>Hoyosellaceae</taxon>
        <taxon>Lolliginicoccus</taxon>
    </lineage>
</organism>
<protein>
    <submittedName>
        <fullName evidence="2">Uncharacterized protein</fullName>
    </submittedName>
</protein>
<name>A0A927PLM9_9ACTN</name>
<dbReference type="EMBL" id="JACYWE010000002">
    <property type="protein sequence ID" value="MBD8505551.1"/>
    <property type="molecule type" value="Genomic_DNA"/>
</dbReference>
<reference evidence="2" key="1">
    <citation type="submission" date="2020-09" db="EMBL/GenBank/DDBJ databases">
        <title>Hoyosella lacisalsi sp. nov., a halotolerant actinobacterium isolated from soil of Lake Gudzhirganskoe.</title>
        <authorList>
            <person name="Yang Q."/>
            <person name="Guo P.Y."/>
            <person name="Liu S.W."/>
            <person name="Li F.N."/>
            <person name="Sun C.H."/>
        </authorList>
    </citation>
    <scope>NUCLEOTIDE SEQUENCE</scope>
    <source>
        <strain evidence="2">G463</strain>
    </source>
</reference>
<evidence type="ECO:0000313" key="3">
    <source>
        <dbReference type="Proteomes" id="UP000642993"/>
    </source>
</evidence>
<dbReference type="RefSeq" id="WP_192038047.1">
    <property type="nucleotide sequence ID" value="NZ_JACYWE010000002.1"/>
</dbReference>
<sequence length="235" mass="25161">MIPSVPSKTQYSGGMLLVDVALLPVRASIVGVRVTVMASQWVRPDGPLRRENGLIDMADVIVGKNGVAEQVMTLLSNPYGPVALLRAITSATSPERPLGKAIQDGGFVDSALAPDGMVDRVFQSGGFVERVVMENGLAERVLALLENMVAIAPTIEGLQDPLARIESASRYITEAAEPLTDLAARLPRPRFPRVAWPNGVREDLVEPPVEVKPPSRSKPVPGTPPRTSKRPPAKP</sequence>
<evidence type="ECO:0000313" key="2">
    <source>
        <dbReference type="EMBL" id="MBD8505551.1"/>
    </source>
</evidence>
<comment type="caution">
    <text evidence="2">The sequence shown here is derived from an EMBL/GenBank/DDBJ whole genome shotgun (WGS) entry which is preliminary data.</text>
</comment>